<keyword evidence="2" id="KW-1185">Reference proteome</keyword>
<organism evidence="1 2">
    <name type="scientific">Aequoribacter fuscus</name>
    <dbReference type="NCBI Taxonomy" id="2518989"/>
    <lineage>
        <taxon>Bacteria</taxon>
        <taxon>Pseudomonadati</taxon>
        <taxon>Pseudomonadota</taxon>
        <taxon>Gammaproteobacteria</taxon>
        <taxon>Cellvibrionales</taxon>
        <taxon>Halieaceae</taxon>
        <taxon>Aequoribacter</taxon>
    </lineage>
</organism>
<dbReference type="EMBL" id="AEIG01000092">
    <property type="protein sequence ID" value="EGG28627.1"/>
    <property type="molecule type" value="Genomic_DNA"/>
</dbReference>
<proteinExistence type="predicted"/>
<dbReference type="AlphaFoldDB" id="F3L4Y6"/>
<dbReference type="Proteomes" id="UP000005615">
    <property type="component" value="Unassembled WGS sequence"/>
</dbReference>
<evidence type="ECO:0000313" key="2">
    <source>
        <dbReference type="Proteomes" id="UP000005615"/>
    </source>
</evidence>
<name>F3L4Y6_9GAMM</name>
<dbReference type="Pfam" id="PF05425">
    <property type="entry name" value="CopD"/>
    <property type="match status" value="1"/>
</dbReference>
<dbReference type="InterPro" id="IPR008457">
    <property type="entry name" value="Cu-R_CopD_dom"/>
</dbReference>
<dbReference type="RefSeq" id="WP_009576904.1">
    <property type="nucleotide sequence ID" value="NZ_AEIG01000092.1"/>
</dbReference>
<accession>F3L4Y6</accession>
<sequence>MPWLLTTLFKLLGYIGLVGLVGIFSRSFVSLAPLRLARRSSLDMGSLPYVVVIVLSALGYLWMKVSEITGQLLPSSESTEYTQLVLNSAVGDSLKLKILGCVFVLSVSTAIFVTRRQVWLPVLVVGVMIITSSFALSGHTMTWGRSYQAALTLHLVAVALWSATLIFVLLPQWLYRDERLLVVRNYSSVARWLVLAIVVSGGYLVVGAYLDPNHDLPAYWFTLGLKISVLVVIFGLIFSHHKWLARSQNTADYKIKITNSMRVEIALLLCILFISANLSELG</sequence>
<reference evidence="1 2" key="1">
    <citation type="journal article" date="2011" name="J. Bacteriol.">
        <title>Genome sequence of strain IMCC3088, a proteorhodopsin-containing marine bacterium belonging to the OM60/NOR5 clade.</title>
        <authorList>
            <person name="Jang Y."/>
            <person name="Oh H.M."/>
            <person name="Kang I."/>
            <person name="Lee K."/>
            <person name="Yang S.J."/>
            <person name="Cho J.C."/>
        </authorList>
    </citation>
    <scope>NUCLEOTIDE SEQUENCE [LARGE SCALE GENOMIC DNA]</scope>
    <source>
        <strain evidence="1 2">IMCC3088</strain>
    </source>
</reference>
<protein>
    <submittedName>
        <fullName evidence="1">Uncharacterized protein</fullName>
    </submittedName>
</protein>
<dbReference type="STRING" id="2518989.IMCC3088_2764"/>
<comment type="caution">
    <text evidence="1">The sequence shown here is derived from an EMBL/GenBank/DDBJ whole genome shotgun (WGS) entry which is preliminary data.</text>
</comment>
<evidence type="ECO:0000313" key="1">
    <source>
        <dbReference type="EMBL" id="EGG28627.1"/>
    </source>
</evidence>
<dbReference type="GO" id="GO:0016020">
    <property type="term" value="C:membrane"/>
    <property type="evidence" value="ECO:0007669"/>
    <property type="project" value="InterPro"/>
</dbReference>
<gene>
    <name evidence="1" type="ORF">IMCC3088_2764</name>
</gene>